<evidence type="ECO:0000256" key="1">
    <source>
        <dbReference type="SAM" id="MobiDB-lite"/>
    </source>
</evidence>
<proteinExistence type="predicted"/>
<accession>A0A9P0AHT0</accession>
<evidence type="ECO:0000313" key="2">
    <source>
        <dbReference type="EMBL" id="CAH0391529.1"/>
    </source>
</evidence>
<dbReference type="Proteomes" id="UP001152759">
    <property type="component" value="Chromosome 6"/>
</dbReference>
<organism evidence="2 3">
    <name type="scientific">Bemisia tabaci</name>
    <name type="common">Sweetpotato whitefly</name>
    <name type="synonym">Aleurodes tabaci</name>
    <dbReference type="NCBI Taxonomy" id="7038"/>
    <lineage>
        <taxon>Eukaryota</taxon>
        <taxon>Metazoa</taxon>
        <taxon>Ecdysozoa</taxon>
        <taxon>Arthropoda</taxon>
        <taxon>Hexapoda</taxon>
        <taxon>Insecta</taxon>
        <taxon>Pterygota</taxon>
        <taxon>Neoptera</taxon>
        <taxon>Paraneoptera</taxon>
        <taxon>Hemiptera</taxon>
        <taxon>Sternorrhyncha</taxon>
        <taxon>Aleyrodoidea</taxon>
        <taxon>Aleyrodidae</taxon>
        <taxon>Aleyrodinae</taxon>
        <taxon>Bemisia</taxon>
    </lineage>
</organism>
<feature type="region of interest" description="Disordered" evidence="1">
    <location>
        <begin position="68"/>
        <end position="115"/>
    </location>
</feature>
<protein>
    <submittedName>
        <fullName evidence="2">Uncharacterized protein</fullName>
    </submittedName>
</protein>
<gene>
    <name evidence="2" type="ORF">BEMITA_LOCUS10135</name>
</gene>
<reference evidence="2" key="1">
    <citation type="submission" date="2021-12" db="EMBL/GenBank/DDBJ databases">
        <authorList>
            <person name="King R."/>
        </authorList>
    </citation>
    <scope>NUCLEOTIDE SEQUENCE</scope>
</reference>
<dbReference type="AlphaFoldDB" id="A0A9P0AHT0"/>
<evidence type="ECO:0000313" key="3">
    <source>
        <dbReference type="Proteomes" id="UP001152759"/>
    </source>
</evidence>
<name>A0A9P0AHT0_BEMTA</name>
<keyword evidence="3" id="KW-1185">Reference proteome</keyword>
<dbReference type="EMBL" id="OU963867">
    <property type="protein sequence ID" value="CAH0391529.1"/>
    <property type="molecule type" value="Genomic_DNA"/>
</dbReference>
<feature type="compositionally biased region" description="Polar residues" evidence="1">
    <location>
        <begin position="68"/>
        <end position="87"/>
    </location>
</feature>
<sequence length="115" mass="12926">MHLLILTNRSTLNSLNQSSTHSINHLSTHIITQSNPQTSHHLSLNLQPSNHFTHIFQTCFHSNTQFHHSLLQPPTETPSQPQGSTVAANHRSPLATQPMLAPDWPPQSQPRLYMS</sequence>